<dbReference type="eggNOG" id="ENOG502S5BH">
    <property type="taxonomic scope" value="Eukaryota"/>
</dbReference>
<dbReference type="AlphaFoldDB" id="A5DSW0"/>
<evidence type="ECO:0000313" key="3">
    <source>
        <dbReference type="Proteomes" id="UP000001996"/>
    </source>
</evidence>
<dbReference type="HOGENOM" id="CLU_030508_0_2_1"/>
<proteinExistence type="predicted"/>
<dbReference type="InParanoid" id="A5DSW0"/>
<keyword evidence="3" id="KW-1185">Reference proteome</keyword>
<gene>
    <name evidence="2" type="ORF">LELG_00446</name>
</gene>
<dbReference type="OMA" id="IRTIPWF"/>
<dbReference type="STRING" id="379508.A5DSW0"/>
<dbReference type="PANTHER" id="PTHR12121:SF36">
    <property type="entry name" value="ENDONUCLEASE_EXONUCLEASE_PHOSPHATASE DOMAIN-CONTAINING PROTEIN"/>
    <property type="match status" value="1"/>
</dbReference>
<dbReference type="InterPro" id="IPR050410">
    <property type="entry name" value="CCR4/nocturin_mRNA_transcr"/>
</dbReference>
<dbReference type="Gene3D" id="3.60.10.10">
    <property type="entry name" value="Endonuclease/exonuclease/phosphatase"/>
    <property type="match status" value="1"/>
</dbReference>
<dbReference type="PANTHER" id="PTHR12121">
    <property type="entry name" value="CARBON CATABOLITE REPRESSOR PROTEIN 4"/>
    <property type="match status" value="1"/>
</dbReference>
<dbReference type="GeneID" id="5234876"/>
<evidence type="ECO:0000313" key="2">
    <source>
        <dbReference type="EMBL" id="EDK42268.1"/>
    </source>
</evidence>
<dbReference type="GO" id="GO:0000175">
    <property type="term" value="F:3'-5'-RNA exonuclease activity"/>
    <property type="evidence" value="ECO:0007669"/>
    <property type="project" value="TreeGrafter"/>
</dbReference>
<dbReference type="SUPFAM" id="SSF56219">
    <property type="entry name" value="DNase I-like"/>
    <property type="match status" value="1"/>
</dbReference>
<dbReference type="KEGG" id="lel:PVL30_000436"/>
<dbReference type="InterPro" id="IPR005135">
    <property type="entry name" value="Endo/exonuclease/phosphatase"/>
</dbReference>
<dbReference type="VEuPathDB" id="FungiDB:LELG_00446"/>
<reference evidence="2 3" key="1">
    <citation type="journal article" date="2009" name="Nature">
        <title>Evolution of pathogenicity and sexual reproduction in eight Candida genomes.</title>
        <authorList>
            <person name="Butler G."/>
            <person name="Rasmussen M.D."/>
            <person name="Lin M.F."/>
            <person name="Santos M.A."/>
            <person name="Sakthikumar S."/>
            <person name="Munro C.A."/>
            <person name="Rheinbay E."/>
            <person name="Grabherr M."/>
            <person name="Forche A."/>
            <person name="Reedy J.L."/>
            <person name="Agrafioti I."/>
            <person name="Arnaud M.B."/>
            <person name="Bates S."/>
            <person name="Brown A.J."/>
            <person name="Brunke S."/>
            <person name="Costanzo M.C."/>
            <person name="Fitzpatrick D.A."/>
            <person name="de Groot P.W."/>
            <person name="Harris D."/>
            <person name="Hoyer L.L."/>
            <person name="Hube B."/>
            <person name="Klis F.M."/>
            <person name="Kodira C."/>
            <person name="Lennard N."/>
            <person name="Logue M.E."/>
            <person name="Martin R."/>
            <person name="Neiman A.M."/>
            <person name="Nikolaou E."/>
            <person name="Quail M.A."/>
            <person name="Quinn J."/>
            <person name="Santos M.C."/>
            <person name="Schmitzberger F.F."/>
            <person name="Sherlock G."/>
            <person name="Shah P."/>
            <person name="Silverstein K.A."/>
            <person name="Skrzypek M.S."/>
            <person name="Soll D."/>
            <person name="Staggs R."/>
            <person name="Stansfield I."/>
            <person name="Stumpf M.P."/>
            <person name="Sudbery P.E."/>
            <person name="Srikantha T."/>
            <person name="Zeng Q."/>
            <person name="Berman J."/>
            <person name="Berriman M."/>
            <person name="Heitman J."/>
            <person name="Gow N.A."/>
            <person name="Lorenz M.C."/>
            <person name="Birren B.W."/>
            <person name="Kellis M."/>
            <person name="Cuomo C.A."/>
        </authorList>
    </citation>
    <scope>NUCLEOTIDE SEQUENCE [LARGE SCALE GENOMIC DNA]</scope>
    <source>
        <strain evidence="3">ATCC 11503 / BCRC 21390 / CBS 2605 / JCM 1781 / NBRC 1676 / NRRL YB-4239</strain>
    </source>
</reference>
<dbReference type="OrthoDB" id="276515at2759"/>
<name>A5DSW0_LODEL</name>
<evidence type="ECO:0000259" key="1">
    <source>
        <dbReference type="Pfam" id="PF03372"/>
    </source>
</evidence>
<dbReference type="Pfam" id="PF03372">
    <property type="entry name" value="Exo_endo_phos"/>
    <property type="match status" value="1"/>
</dbReference>
<dbReference type="EMBL" id="CH981524">
    <property type="protein sequence ID" value="EDK42268.1"/>
    <property type="molecule type" value="Genomic_DNA"/>
</dbReference>
<sequence length="299" mass="33155">MDKLKHFVHKLDGSETYSKRDLEKIAEATKVPNAPTAPLQVQIYSFNIRNATSKLAEGEKPWSDRKHGVISLLKQGTSNASLPTIIGLQEVLIEQLTDIIHGLGPGWTYFGVGRNDGSSKGEFAPVIYNTQDWEAVTSNTFWLSETPGKPSKSWDAALNRIVTNVVLKNRKVEGKTINFFNTHYDHKGKVAREKSSLLIEKLMKEAPAGNQVLTGDLNSELKDPGYKTLDAYLKESGKHATKIEGDRRTCTGFKGDGESIIDFIWTSQNIPILQHCTISQDCCGCLCSDHRPVIAIIEI</sequence>
<organism evidence="2 3">
    <name type="scientific">Lodderomyces elongisporus (strain ATCC 11503 / CBS 2605 / JCM 1781 / NBRC 1676 / NRRL YB-4239)</name>
    <name type="common">Yeast</name>
    <name type="synonym">Saccharomyces elongisporus</name>
    <dbReference type="NCBI Taxonomy" id="379508"/>
    <lineage>
        <taxon>Eukaryota</taxon>
        <taxon>Fungi</taxon>
        <taxon>Dikarya</taxon>
        <taxon>Ascomycota</taxon>
        <taxon>Saccharomycotina</taxon>
        <taxon>Pichiomycetes</taxon>
        <taxon>Debaryomycetaceae</taxon>
        <taxon>Candida/Lodderomyces clade</taxon>
        <taxon>Lodderomyces</taxon>
    </lineage>
</organism>
<dbReference type="CDD" id="cd09083">
    <property type="entry name" value="EEP-1"/>
    <property type="match status" value="1"/>
</dbReference>
<dbReference type="RefSeq" id="XP_001527926.1">
    <property type="nucleotide sequence ID" value="XM_001527876.1"/>
</dbReference>
<dbReference type="Proteomes" id="UP000001996">
    <property type="component" value="Unassembled WGS sequence"/>
</dbReference>
<dbReference type="InterPro" id="IPR036691">
    <property type="entry name" value="Endo/exonu/phosph_ase_sf"/>
</dbReference>
<accession>A5DSW0</accession>
<protein>
    <recommendedName>
        <fullName evidence="1">Endonuclease/exonuclease/phosphatase domain-containing protein</fullName>
    </recommendedName>
</protein>
<feature type="domain" description="Endonuclease/exonuclease/phosphatase" evidence="1">
    <location>
        <begin position="45"/>
        <end position="273"/>
    </location>
</feature>